<gene>
    <name evidence="3" type="ORF">IAA22_00755</name>
</gene>
<reference evidence="3" key="2">
    <citation type="submission" date="2021-04" db="EMBL/GenBank/DDBJ databases">
        <authorList>
            <person name="Gilroy R."/>
        </authorList>
    </citation>
    <scope>NUCLEOTIDE SEQUENCE</scope>
    <source>
        <strain evidence="3">ChiHecolR3B27-1887</strain>
    </source>
</reference>
<evidence type="ECO:0000256" key="1">
    <source>
        <dbReference type="SAM" id="Coils"/>
    </source>
</evidence>
<keyword evidence="1" id="KW-0175">Coiled coil</keyword>
<keyword evidence="2" id="KW-0472">Membrane</keyword>
<evidence type="ECO:0000313" key="3">
    <source>
        <dbReference type="EMBL" id="HIZ17635.1"/>
    </source>
</evidence>
<evidence type="ECO:0000256" key="2">
    <source>
        <dbReference type="SAM" id="Phobius"/>
    </source>
</evidence>
<dbReference type="EMBL" id="DXBZ01000019">
    <property type="protein sequence ID" value="HIZ17635.1"/>
    <property type="molecule type" value="Genomic_DNA"/>
</dbReference>
<feature type="non-terminal residue" evidence="3">
    <location>
        <position position="115"/>
    </location>
</feature>
<feature type="transmembrane region" description="Helical" evidence="2">
    <location>
        <begin position="50"/>
        <end position="74"/>
    </location>
</feature>
<dbReference type="AlphaFoldDB" id="A0A9D2DIV7"/>
<accession>A0A9D2DIV7</accession>
<feature type="transmembrane region" description="Helical" evidence="2">
    <location>
        <begin position="21"/>
        <end position="38"/>
    </location>
</feature>
<sequence>MKSNGEEKEKTGCWAWIKKPVGVLSVLFVAMIITSYFFGCQKFTITKYTIVLAAILVVLVLSESFSEIAVGSLLSLKRRSGELKEDLAAAREETSELRSQLSTIVSSVSNKNINY</sequence>
<keyword evidence="2" id="KW-1133">Transmembrane helix</keyword>
<protein>
    <submittedName>
        <fullName evidence="3">Uncharacterized protein</fullName>
    </submittedName>
</protein>
<feature type="coiled-coil region" evidence="1">
    <location>
        <begin position="73"/>
        <end position="100"/>
    </location>
</feature>
<name>A0A9D2DIV7_9ACTN</name>
<comment type="caution">
    <text evidence="3">The sequence shown here is derived from an EMBL/GenBank/DDBJ whole genome shotgun (WGS) entry which is preliminary data.</text>
</comment>
<keyword evidence="2" id="KW-0812">Transmembrane</keyword>
<evidence type="ECO:0000313" key="4">
    <source>
        <dbReference type="Proteomes" id="UP000824029"/>
    </source>
</evidence>
<reference evidence="3" key="1">
    <citation type="journal article" date="2021" name="PeerJ">
        <title>Extensive microbial diversity within the chicken gut microbiome revealed by metagenomics and culture.</title>
        <authorList>
            <person name="Gilroy R."/>
            <person name="Ravi A."/>
            <person name="Getino M."/>
            <person name="Pursley I."/>
            <person name="Horton D.L."/>
            <person name="Alikhan N.F."/>
            <person name="Baker D."/>
            <person name="Gharbi K."/>
            <person name="Hall N."/>
            <person name="Watson M."/>
            <person name="Adriaenssens E.M."/>
            <person name="Foster-Nyarko E."/>
            <person name="Jarju S."/>
            <person name="Secka A."/>
            <person name="Antonio M."/>
            <person name="Oren A."/>
            <person name="Chaudhuri R.R."/>
            <person name="La Ragione R."/>
            <person name="Hildebrand F."/>
            <person name="Pallen M.J."/>
        </authorList>
    </citation>
    <scope>NUCLEOTIDE SEQUENCE</scope>
    <source>
        <strain evidence="3">ChiHecolR3B27-1887</strain>
    </source>
</reference>
<proteinExistence type="predicted"/>
<dbReference type="Proteomes" id="UP000824029">
    <property type="component" value="Unassembled WGS sequence"/>
</dbReference>
<organism evidence="3 4">
    <name type="scientific">Candidatus Olsenella stercoravium</name>
    <dbReference type="NCBI Taxonomy" id="2838713"/>
    <lineage>
        <taxon>Bacteria</taxon>
        <taxon>Bacillati</taxon>
        <taxon>Actinomycetota</taxon>
        <taxon>Coriobacteriia</taxon>
        <taxon>Coriobacteriales</taxon>
        <taxon>Atopobiaceae</taxon>
        <taxon>Olsenella</taxon>
    </lineage>
</organism>